<keyword evidence="2" id="KW-0812">Transmembrane</keyword>
<feature type="region of interest" description="Disordered" evidence="1">
    <location>
        <begin position="338"/>
        <end position="357"/>
    </location>
</feature>
<keyword evidence="4" id="KW-1185">Reference proteome</keyword>
<keyword evidence="2" id="KW-1133">Transmembrane helix</keyword>
<organism evidence="3 4">
    <name type="scientific">Mya arenaria</name>
    <name type="common">Soft-shell clam</name>
    <dbReference type="NCBI Taxonomy" id="6604"/>
    <lineage>
        <taxon>Eukaryota</taxon>
        <taxon>Metazoa</taxon>
        <taxon>Spiralia</taxon>
        <taxon>Lophotrochozoa</taxon>
        <taxon>Mollusca</taxon>
        <taxon>Bivalvia</taxon>
        <taxon>Autobranchia</taxon>
        <taxon>Heteroconchia</taxon>
        <taxon>Euheterodonta</taxon>
        <taxon>Imparidentia</taxon>
        <taxon>Neoheterodontei</taxon>
        <taxon>Myida</taxon>
        <taxon>Myoidea</taxon>
        <taxon>Myidae</taxon>
        <taxon>Mya</taxon>
    </lineage>
</organism>
<sequence>MVGCTDDTPLNDNKYEAFGLVELSDVMFGLSLVCLNCSSTLSPRDCTDVTTCASNEQCGVAIVGKRSNSNCSQCCQGDLCNAFLCGETDGLTTSGPVCYSCGERPNSDGCSKIRQCDRDQICESRIKATNSFHPGNVCGSICCDTNLCNKANCANTTITGHISISIIIISSSSISISISIIIIIIIISSSISIRIIIITSSSAAAAETSSSSSSSSSPLSSRIIIRKYQCNGDLDDIKSIAHYESIFINTEDKTDCIPGGIRTRDLWIRSPARYPLRYGDMDLSYASFFIDRSTANITLAPQFDYRVLDLVLPTFLIVVNKIVQRVLRTCLAIDMGPPTSPNKDKPKGIQRKFTTTI</sequence>
<reference evidence="3" key="1">
    <citation type="submission" date="2022-11" db="EMBL/GenBank/DDBJ databases">
        <title>Centuries of genome instability and evolution in soft-shell clam transmissible cancer (bioRxiv).</title>
        <authorList>
            <person name="Hart S.F.M."/>
            <person name="Yonemitsu M.A."/>
            <person name="Giersch R.M."/>
            <person name="Beal B.F."/>
            <person name="Arriagada G."/>
            <person name="Davis B.W."/>
            <person name="Ostrander E.A."/>
            <person name="Goff S.P."/>
            <person name="Metzger M.J."/>
        </authorList>
    </citation>
    <scope>NUCLEOTIDE SEQUENCE</scope>
    <source>
        <strain evidence="3">MELC-2E11</strain>
        <tissue evidence="3">Siphon/mantle</tissue>
    </source>
</reference>
<feature type="transmembrane region" description="Helical" evidence="2">
    <location>
        <begin position="162"/>
        <end position="187"/>
    </location>
</feature>
<evidence type="ECO:0000313" key="4">
    <source>
        <dbReference type="Proteomes" id="UP001164746"/>
    </source>
</evidence>
<dbReference type="Proteomes" id="UP001164746">
    <property type="component" value="Chromosome 9"/>
</dbReference>
<accession>A0ABY7EYT1</accession>
<gene>
    <name evidence="3" type="ORF">MAR_004101</name>
</gene>
<dbReference type="EMBL" id="CP111020">
    <property type="protein sequence ID" value="WAR13996.1"/>
    <property type="molecule type" value="Genomic_DNA"/>
</dbReference>
<evidence type="ECO:0000313" key="3">
    <source>
        <dbReference type="EMBL" id="WAR13996.1"/>
    </source>
</evidence>
<proteinExistence type="predicted"/>
<protein>
    <submittedName>
        <fullName evidence="3">Uncharacterized protein</fullName>
    </submittedName>
</protein>
<evidence type="ECO:0000256" key="2">
    <source>
        <dbReference type="SAM" id="Phobius"/>
    </source>
</evidence>
<name>A0ABY7EYT1_MYAAR</name>
<evidence type="ECO:0000256" key="1">
    <source>
        <dbReference type="SAM" id="MobiDB-lite"/>
    </source>
</evidence>
<keyword evidence="2" id="KW-0472">Membrane</keyword>